<keyword evidence="3" id="KW-1185">Reference proteome</keyword>
<dbReference type="AlphaFoldDB" id="A0A9P9IB27"/>
<dbReference type="PANTHER" id="PTHR37540:SF5">
    <property type="entry name" value="TRANSCRIPTION FACTOR DOMAIN-CONTAINING PROTEIN"/>
    <property type="match status" value="1"/>
</dbReference>
<evidence type="ECO:0000313" key="2">
    <source>
        <dbReference type="EMBL" id="KAH7113179.1"/>
    </source>
</evidence>
<dbReference type="OrthoDB" id="3469466at2759"/>
<feature type="compositionally biased region" description="Polar residues" evidence="1">
    <location>
        <begin position="76"/>
        <end position="87"/>
    </location>
</feature>
<feature type="region of interest" description="Disordered" evidence="1">
    <location>
        <begin position="62"/>
        <end position="106"/>
    </location>
</feature>
<gene>
    <name evidence="2" type="ORF">B0J13DRAFT_574868</name>
</gene>
<dbReference type="Proteomes" id="UP000717696">
    <property type="component" value="Unassembled WGS sequence"/>
</dbReference>
<protein>
    <submittedName>
        <fullName evidence="2">Uncharacterized protein</fullName>
    </submittedName>
</protein>
<evidence type="ECO:0000313" key="3">
    <source>
        <dbReference type="Proteomes" id="UP000717696"/>
    </source>
</evidence>
<organism evidence="2 3">
    <name type="scientific">Dactylonectria estremocensis</name>
    <dbReference type="NCBI Taxonomy" id="1079267"/>
    <lineage>
        <taxon>Eukaryota</taxon>
        <taxon>Fungi</taxon>
        <taxon>Dikarya</taxon>
        <taxon>Ascomycota</taxon>
        <taxon>Pezizomycotina</taxon>
        <taxon>Sordariomycetes</taxon>
        <taxon>Hypocreomycetidae</taxon>
        <taxon>Hypocreales</taxon>
        <taxon>Nectriaceae</taxon>
        <taxon>Dactylonectria</taxon>
    </lineage>
</organism>
<evidence type="ECO:0000256" key="1">
    <source>
        <dbReference type="SAM" id="MobiDB-lite"/>
    </source>
</evidence>
<feature type="compositionally biased region" description="Basic and acidic residues" evidence="1">
    <location>
        <begin position="92"/>
        <end position="103"/>
    </location>
</feature>
<dbReference type="PANTHER" id="PTHR37540">
    <property type="entry name" value="TRANSCRIPTION FACTOR (ACR-2), PUTATIVE-RELATED-RELATED"/>
    <property type="match status" value="1"/>
</dbReference>
<feature type="region of interest" description="Disordered" evidence="1">
    <location>
        <begin position="1"/>
        <end position="24"/>
    </location>
</feature>
<proteinExistence type="predicted"/>
<sequence length="557" mass="62429">MAAEQPVPLLFLPHRSTHDAQNGRPLDTQARAHASKQGHMKSTRSKTFRFVPCFSTVRYVGSSGPPETRALPKPGGSSSNNKATSEKSGAYHPHDSSESEPRPRGVPARGIGVGCWDPFNSLAVPNLEQDEHFMLHYAFSTTWSAFGESERGKRAFAQSWMWRTMENPATLFAQLLGSSTHFILSSSGSMIQSRMITMGLRWKVQAIKALRCEIEKYQASPDATVTDSALVAVFVLAVHDGFELSPQPEPHPLSPLATYRDMHIYGRMTFGEEHVKALYTLIERRGGFSHIDQHTFGCVMPLLDMLYHSRMGSVPRFPCYRRLQKILRTTLWQPDERASRLLGTLGSPFRPGPSDESLLSVIQLNPNIIEILAVMAELTVAIDHFCRGGSGTPASLDVLANNCDWVSHRLLSTTTYLTPSNDEVNTDQESSHDTGTVMREICRLTSLIYLDMVIFPNPQHAQIKYRHSATMLPLICGLHRREWNRDGCVAEFLIWATMLGAIASRFTELHGSYLDLIHVYQVERCSAWGAVELCLKRYLWLDSVCDLPAKTLWSKAR</sequence>
<accession>A0A9P9IB27</accession>
<name>A0A9P9IB27_9HYPO</name>
<dbReference type="EMBL" id="JAGMUU010000047">
    <property type="protein sequence ID" value="KAH7113179.1"/>
    <property type="molecule type" value="Genomic_DNA"/>
</dbReference>
<comment type="caution">
    <text evidence="2">The sequence shown here is derived from an EMBL/GenBank/DDBJ whole genome shotgun (WGS) entry which is preliminary data.</text>
</comment>
<reference evidence="2" key="1">
    <citation type="journal article" date="2021" name="Nat. Commun.">
        <title>Genetic determinants of endophytism in the Arabidopsis root mycobiome.</title>
        <authorList>
            <person name="Mesny F."/>
            <person name="Miyauchi S."/>
            <person name="Thiergart T."/>
            <person name="Pickel B."/>
            <person name="Atanasova L."/>
            <person name="Karlsson M."/>
            <person name="Huettel B."/>
            <person name="Barry K.W."/>
            <person name="Haridas S."/>
            <person name="Chen C."/>
            <person name="Bauer D."/>
            <person name="Andreopoulos W."/>
            <person name="Pangilinan J."/>
            <person name="LaButti K."/>
            <person name="Riley R."/>
            <person name="Lipzen A."/>
            <person name="Clum A."/>
            <person name="Drula E."/>
            <person name="Henrissat B."/>
            <person name="Kohler A."/>
            <person name="Grigoriev I.V."/>
            <person name="Martin F.M."/>
            <person name="Hacquard S."/>
        </authorList>
    </citation>
    <scope>NUCLEOTIDE SEQUENCE</scope>
    <source>
        <strain evidence="2">MPI-CAGE-AT-0021</strain>
    </source>
</reference>